<feature type="transmembrane region" description="Helical" evidence="2">
    <location>
        <begin position="32"/>
        <end position="50"/>
    </location>
</feature>
<keyword evidence="2" id="KW-0472">Membrane</keyword>
<dbReference type="AlphaFoldDB" id="A0A4Y2EB58"/>
<keyword evidence="2" id="KW-1133">Transmembrane helix</keyword>
<evidence type="ECO:0000313" key="4">
    <source>
        <dbReference type="Proteomes" id="UP000499080"/>
    </source>
</evidence>
<evidence type="ECO:0000256" key="1">
    <source>
        <dbReference type="SAM" id="MobiDB-lite"/>
    </source>
</evidence>
<evidence type="ECO:0000313" key="3">
    <source>
        <dbReference type="EMBL" id="GBM26312.1"/>
    </source>
</evidence>
<name>A0A4Y2EB58_ARAVE</name>
<protein>
    <submittedName>
        <fullName evidence="3">Uncharacterized protein</fullName>
    </submittedName>
</protein>
<feature type="region of interest" description="Disordered" evidence="1">
    <location>
        <begin position="69"/>
        <end position="99"/>
    </location>
</feature>
<keyword evidence="4" id="KW-1185">Reference proteome</keyword>
<keyword evidence="2" id="KW-0812">Transmembrane</keyword>
<organism evidence="3 4">
    <name type="scientific">Araneus ventricosus</name>
    <name type="common">Orbweaver spider</name>
    <name type="synonym">Epeira ventricosa</name>
    <dbReference type="NCBI Taxonomy" id="182803"/>
    <lineage>
        <taxon>Eukaryota</taxon>
        <taxon>Metazoa</taxon>
        <taxon>Ecdysozoa</taxon>
        <taxon>Arthropoda</taxon>
        <taxon>Chelicerata</taxon>
        <taxon>Arachnida</taxon>
        <taxon>Araneae</taxon>
        <taxon>Araneomorphae</taxon>
        <taxon>Entelegynae</taxon>
        <taxon>Araneoidea</taxon>
        <taxon>Araneidae</taxon>
        <taxon>Araneus</taxon>
    </lineage>
</organism>
<reference evidence="3 4" key="1">
    <citation type="journal article" date="2019" name="Sci. Rep.">
        <title>Orb-weaving spider Araneus ventricosus genome elucidates the spidroin gene catalogue.</title>
        <authorList>
            <person name="Kono N."/>
            <person name="Nakamura H."/>
            <person name="Ohtoshi R."/>
            <person name="Moran D.A.P."/>
            <person name="Shinohara A."/>
            <person name="Yoshida Y."/>
            <person name="Fujiwara M."/>
            <person name="Mori M."/>
            <person name="Tomita M."/>
            <person name="Arakawa K."/>
        </authorList>
    </citation>
    <scope>NUCLEOTIDE SEQUENCE [LARGE SCALE GENOMIC DNA]</scope>
</reference>
<comment type="caution">
    <text evidence="3">The sequence shown here is derived from an EMBL/GenBank/DDBJ whole genome shotgun (WGS) entry which is preliminary data.</text>
</comment>
<dbReference type="EMBL" id="BGPR01000557">
    <property type="protein sequence ID" value="GBM26312.1"/>
    <property type="molecule type" value="Genomic_DNA"/>
</dbReference>
<sequence length="99" mass="11253">MSVWSLEVSDDAASSLPSSVILEKTPIRHLRLFADFPLLYLSCSILFYYFSQTPLVACDQRHSRNENNLQEYYVPRRPGRKVSDHGVPGSKPDSIEDPP</sequence>
<gene>
    <name evidence="3" type="ORF">AVEN_66541_1</name>
</gene>
<dbReference type="Proteomes" id="UP000499080">
    <property type="component" value="Unassembled WGS sequence"/>
</dbReference>
<accession>A0A4Y2EB58</accession>
<evidence type="ECO:0000256" key="2">
    <source>
        <dbReference type="SAM" id="Phobius"/>
    </source>
</evidence>
<proteinExistence type="predicted"/>